<dbReference type="HOGENOM" id="CLU_1695933_0_0_1"/>
<reference evidence="2 3" key="2">
    <citation type="journal article" date="2012" name="Open Biol.">
        <title>Characteristics of nucleosomes and linker DNA regions on the genome of the basidiomycete Mixia osmundae revealed by mono- and dinucleosome mapping.</title>
        <authorList>
            <person name="Nishida H."/>
            <person name="Kondo S."/>
            <person name="Matsumoto T."/>
            <person name="Suzuki Y."/>
            <person name="Yoshikawa H."/>
            <person name="Taylor T.D."/>
            <person name="Sugiyama J."/>
        </authorList>
    </citation>
    <scope>NUCLEOTIDE SEQUENCE [LARGE SCALE GENOMIC DNA]</scope>
    <source>
        <strain evidence="3">CBS 9802 / IAM 14324 / JCM 22182 / KY 12970</strain>
    </source>
</reference>
<feature type="chain" id="PRO_5009955722" description="NADH:ubiquinone oxidoreductase intermediate-associated protein 30 domain-containing protein" evidence="1">
    <location>
        <begin position="20"/>
        <end position="155"/>
    </location>
</feature>
<sequence>MKAFATLATTLATSALAAASPSPVASGGLASCSGGNTTVTLRDFNTKQVVFRSAWRIRLPRAGYRSSLLALRSTMTDGRFAYRSNEPVKGFSTNQFQVSGVGRGGKTFGFSMAYLWHGNLGEHFIKIVIIEGFSLDGKNVDIVPDVVIDGTLRND</sequence>
<dbReference type="AlphaFoldDB" id="G7E1E7"/>
<accession>G7E1E7</accession>
<dbReference type="PROSITE" id="PS51257">
    <property type="entry name" value="PROKAR_LIPOPROTEIN"/>
    <property type="match status" value="1"/>
</dbReference>
<gene>
    <name evidence="2" type="primary">Mo03328</name>
    <name evidence="2" type="ORF">E5Q_03328</name>
</gene>
<keyword evidence="3" id="KW-1185">Reference proteome</keyword>
<evidence type="ECO:0008006" key="4">
    <source>
        <dbReference type="Google" id="ProtNLM"/>
    </source>
</evidence>
<dbReference type="Proteomes" id="UP000009131">
    <property type="component" value="Unassembled WGS sequence"/>
</dbReference>
<dbReference type="RefSeq" id="XP_014565186.1">
    <property type="nucleotide sequence ID" value="XM_014709700.1"/>
</dbReference>
<keyword evidence="1" id="KW-0732">Signal</keyword>
<evidence type="ECO:0000313" key="3">
    <source>
        <dbReference type="Proteomes" id="UP000009131"/>
    </source>
</evidence>
<evidence type="ECO:0000256" key="1">
    <source>
        <dbReference type="SAM" id="SignalP"/>
    </source>
</evidence>
<name>G7E1E7_MIXOS</name>
<comment type="caution">
    <text evidence="2">The sequence shown here is derived from an EMBL/GenBank/DDBJ whole genome shotgun (WGS) entry which is preliminary data.</text>
</comment>
<reference evidence="2 3" key="1">
    <citation type="journal article" date="2011" name="J. Gen. Appl. Microbiol.">
        <title>Draft genome sequencing of the enigmatic basidiomycete Mixia osmundae.</title>
        <authorList>
            <person name="Nishida H."/>
            <person name="Nagatsuka Y."/>
            <person name="Sugiyama J."/>
        </authorList>
    </citation>
    <scope>NUCLEOTIDE SEQUENCE [LARGE SCALE GENOMIC DNA]</scope>
    <source>
        <strain evidence="3">CBS 9802 / IAM 14324 / JCM 22182 / KY 12970</strain>
    </source>
</reference>
<protein>
    <recommendedName>
        <fullName evidence="4">NADH:ubiquinone oxidoreductase intermediate-associated protein 30 domain-containing protein</fullName>
    </recommendedName>
</protein>
<dbReference type="EMBL" id="BABT02000106">
    <property type="protein sequence ID" value="GAA96657.1"/>
    <property type="molecule type" value="Genomic_DNA"/>
</dbReference>
<feature type="signal peptide" evidence="1">
    <location>
        <begin position="1"/>
        <end position="19"/>
    </location>
</feature>
<dbReference type="InParanoid" id="G7E1E7"/>
<evidence type="ECO:0000313" key="2">
    <source>
        <dbReference type="EMBL" id="GAA96657.1"/>
    </source>
</evidence>
<proteinExistence type="predicted"/>
<organism evidence="2 3">
    <name type="scientific">Mixia osmundae (strain CBS 9802 / IAM 14324 / JCM 22182 / KY 12970)</name>
    <dbReference type="NCBI Taxonomy" id="764103"/>
    <lineage>
        <taxon>Eukaryota</taxon>
        <taxon>Fungi</taxon>
        <taxon>Dikarya</taxon>
        <taxon>Basidiomycota</taxon>
        <taxon>Pucciniomycotina</taxon>
        <taxon>Mixiomycetes</taxon>
        <taxon>Mixiales</taxon>
        <taxon>Mixiaceae</taxon>
        <taxon>Mixia</taxon>
    </lineage>
</organism>